<dbReference type="InterPro" id="IPR010982">
    <property type="entry name" value="Lambda_DNA-bd_dom_sf"/>
</dbReference>
<organism evidence="2">
    <name type="scientific">hydrothermal vent metagenome</name>
    <dbReference type="NCBI Taxonomy" id="652676"/>
    <lineage>
        <taxon>unclassified sequences</taxon>
        <taxon>metagenomes</taxon>
        <taxon>ecological metagenomes</taxon>
    </lineage>
</organism>
<feature type="domain" description="HTH cro/C1-type" evidence="1">
    <location>
        <begin position="16"/>
        <end position="69"/>
    </location>
</feature>
<name>A0A3B0WMU8_9ZZZZ</name>
<dbReference type="PROSITE" id="PS50943">
    <property type="entry name" value="HTH_CROC1"/>
    <property type="match status" value="1"/>
</dbReference>
<gene>
    <name evidence="2" type="ORF">MNBD_GAMMA05-2607</name>
</gene>
<dbReference type="CDD" id="cd00093">
    <property type="entry name" value="HTH_XRE"/>
    <property type="match status" value="1"/>
</dbReference>
<dbReference type="Pfam" id="PF01381">
    <property type="entry name" value="HTH_3"/>
    <property type="match status" value="1"/>
</dbReference>
<protein>
    <recommendedName>
        <fullName evidence="1">HTH cro/C1-type domain-containing protein</fullName>
    </recommendedName>
</protein>
<reference evidence="2" key="1">
    <citation type="submission" date="2018-06" db="EMBL/GenBank/DDBJ databases">
        <authorList>
            <person name="Zhirakovskaya E."/>
        </authorList>
    </citation>
    <scope>NUCLEOTIDE SEQUENCE</scope>
</reference>
<evidence type="ECO:0000313" key="2">
    <source>
        <dbReference type="EMBL" id="VAW50679.1"/>
    </source>
</evidence>
<dbReference type="EMBL" id="UOFE01000006">
    <property type="protein sequence ID" value="VAW50679.1"/>
    <property type="molecule type" value="Genomic_DNA"/>
</dbReference>
<dbReference type="GO" id="GO:0003677">
    <property type="term" value="F:DNA binding"/>
    <property type="evidence" value="ECO:0007669"/>
    <property type="project" value="InterPro"/>
</dbReference>
<dbReference type="Gene3D" id="1.10.260.40">
    <property type="entry name" value="lambda repressor-like DNA-binding domains"/>
    <property type="match status" value="1"/>
</dbReference>
<accession>A0A3B0WMU8</accession>
<dbReference type="InterPro" id="IPR001387">
    <property type="entry name" value="Cro/C1-type_HTH"/>
</dbReference>
<dbReference type="SUPFAM" id="SSF47413">
    <property type="entry name" value="lambda repressor-like DNA-binding domains"/>
    <property type="match status" value="1"/>
</dbReference>
<sequence length="90" mass="9762">MIFTSNMTETDIINKIIILAKSQGISQGELATRAGIRQETLSRARKNSTLRFSTMQQLAQIVGLSCKLVPDNPVADKVQEGTLFPTPGDG</sequence>
<proteinExistence type="predicted"/>
<evidence type="ECO:0000259" key="1">
    <source>
        <dbReference type="PROSITE" id="PS50943"/>
    </source>
</evidence>
<dbReference type="AlphaFoldDB" id="A0A3B0WMU8"/>